<dbReference type="GO" id="GO:0009338">
    <property type="term" value="C:exodeoxyribonuclease V complex"/>
    <property type="evidence" value="ECO:0007669"/>
    <property type="project" value="InterPro"/>
</dbReference>
<dbReference type="GO" id="GO:0008854">
    <property type="term" value="F:exodeoxyribonuclease V activity"/>
    <property type="evidence" value="ECO:0007669"/>
    <property type="project" value="InterPro"/>
</dbReference>
<evidence type="ECO:0000256" key="1">
    <source>
        <dbReference type="ARBA" id="ARBA00022722"/>
    </source>
</evidence>
<dbReference type="InterPro" id="IPR027417">
    <property type="entry name" value="P-loop_NTPase"/>
</dbReference>
<dbReference type="NCBIfam" id="TIGR01450">
    <property type="entry name" value="recC"/>
    <property type="match status" value="1"/>
</dbReference>
<comment type="miscellaneous">
    <text evidence="10">In the RecBCD complex, RecB has a slow 3'-5' helicase, an exonuclease activity and loads RecA onto ssDNA, RecD has a fast 5'-3' helicase activity, while RecC stimulates the ATPase and processivity of the RecB helicase and contributes to recognition of the Chi site.</text>
</comment>
<dbReference type="PIRSF" id="PIRSF000980">
    <property type="entry name" value="RecC"/>
    <property type="match status" value="1"/>
</dbReference>
<evidence type="ECO:0000256" key="6">
    <source>
        <dbReference type="ARBA" id="ARBA00022839"/>
    </source>
</evidence>
<dbReference type="Gene3D" id="1.10.10.160">
    <property type="match status" value="1"/>
</dbReference>
<dbReference type="GO" id="GO:0003678">
    <property type="term" value="F:DNA helicase activity"/>
    <property type="evidence" value="ECO:0007669"/>
    <property type="project" value="UniProtKB-UniRule"/>
</dbReference>
<keyword evidence="1 10" id="KW-0540">Nuclease</keyword>
<dbReference type="RefSeq" id="WP_046187885.1">
    <property type="nucleotide sequence ID" value="NZ_JACKUJ010000044.1"/>
</dbReference>
<dbReference type="Pfam" id="PF17946">
    <property type="entry name" value="RecC_C"/>
    <property type="match status" value="1"/>
</dbReference>
<dbReference type="PANTHER" id="PTHR30591:SF1">
    <property type="entry name" value="RECBCD ENZYME SUBUNIT RECC"/>
    <property type="match status" value="1"/>
</dbReference>
<dbReference type="InterPro" id="IPR013986">
    <property type="entry name" value="DExx_box_DNA_helicase_dom_sf"/>
</dbReference>
<comment type="similarity">
    <text evidence="10">Belongs to the RecC family.</text>
</comment>
<comment type="caution">
    <text evidence="12">The sequence shown here is derived from an EMBL/GenBank/DDBJ whole genome shotgun (WGS) entry which is preliminary data.</text>
</comment>
<keyword evidence="3 10" id="KW-0227">DNA damage</keyword>
<protein>
    <recommendedName>
        <fullName evidence="10">RecBCD enzyme subunit RecC</fullName>
    </recommendedName>
    <alternativeName>
        <fullName evidence="10">Exonuclease V subunit RecC</fullName>
        <shortName evidence="10">ExoV subunit RecC</shortName>
    </alternativeName>
    <alternativeName>
        <fullName evidence="10">Helicase/nuclease RecBCD subunit RecC</fullName>
    </alternativeName>
</protein>
<dbReference type="Proteomes" id="UP000034416">
    <property type="component" value="Unassembled WGS sequence"/>
</dbReference>
<keyword evidence="8 10" id="KW-0238">DNA-binding</keyword>
<evidence type="ECO:0000256" key="7">
    <source>
        <dbReference type="ARBA" id="ARBA00022840"/>
    </source>
</evidence>
<dbReference type="InterPro" id="IPR041500">
    <property type="entry name" value="RecC_C"/>
</dbReference>
<dbReference type="Proteomes" id="UP000192327">
    <property type="component" value="Unassembled WGS sequence"/>
</dbReference>
<dbReference type="STRING" id="342002.BST15_03060"/>
<evidence type="ECO:0000256" key="2">
    <source>
        <dbReference type="ARBA" id="ARBA00022741"/>
    </source>
</evidence>
<keyword evidence="4 10" id="KW-0378">Hydrolase</keyword>
<keyword evidence="9 10" id="KW-0234">DNA repair</keyword>
<dbReference type="EMBL" id="LASW01000003">
    <property type="protein sequence ID" value="KKC01209.1"/>
    <property type="molecule type" value="Genomic_DNA"/>
</dbReference>
<evidence type="ECO:0000313" key="12">
    <source>
        <dbReference type="EMBL" id="KKC01209.1"/>
    </source>
</evidence>
<evidence type="ECO:0000256" key="10">
    <source>
        <dbReference type="HAMAP-Rule" id="MF_01486"/>
    </source>
</evidence>
<dbReference type="GO" id="GO:0005524">
    <property type="term" value="F:ATP binding"/>
    <property type="evidence" value="ECO:0007669"/>
    <property type="project" value="UniProtKB-UniRule"/>
</dbReference>
<reference evidence="13 15" key="3">
    <citation type="submission" date="2016-12" db="EMBL/GenBank/DDBJ databases">
        <title>The new phylogeny of genus Mycobacterium.</title>
        <authorList>
            <person name="Tortoli E."/>
            <person name="Trovato A."/>
            <person name="Cirillo D.M."/>
        </authorList>
    </citation>
    <scope>NUCLEOTIDE SEQUENCE [LARGE SCALE GENOMIC DNA]</scope>
    <source>
        <strain evidence="13 15">DSM 44942</strain>
    </source>
</reference>
<evidence type="ECO:0000259" key="11">
    <source>
        <dbReference type="Pfam" id="PF17946"/>
    </source>
</evidence>
<dbReference type="PATRIC" id="fig|342002.3.peg.546"/>
<reference evidence="12" key="2">
    <citation type="submission" date="2015-04" db="EMBL/GenBank/DDBJ databases">
        <title>Genome sequence of Mycobacterium arupense strain GUC1.</title>
        <authorList>
            <person name="Greninger A.L."/>
            <person name="Cunningham G."/>
            <person name="Chiu C.Y."/>
            <person name="Miller S."/>
        </authorList>
    </citation>
    <scope>NUCLEOTIDE SEQUENCE</scope>
    <source>
        <strain evidence="12">GUC1</strain>
    </source>
</reference>
<evidence type="ECO:0000313" key="15">
    <source>
        <dbReference type="Proteomes" id="UP000192327"/>
    </source>
</evidence>
<dbReference type="SUPFAM" id="SSF52540">
    <property type="entry name" value="P-loop containing nucleoside triphosphate hydrolases"/>
    <property type="match status" value="2"/>
</dbReference>
<dbReference type="Gene3D" id="3.40.50.300">
    <property type="entry name" value="P-loop containing nucleotide triphosphate hydrolases"/>
    <property type="match status" value="2"/>
</dbReference>
<comment type="subunit">
    <text evidence="10">Heterotrimer of RecB, RecC and RecD. All subunits contribute to DNA-binding.</text>
</comment>
<sequence>MGLHLHRAERTDTLVDGLGALLATPPSDPFDSELVLVPARGVERWLSQRLSHVLGAGPAGDGVCAGVEFRNPGSLLAEITGAGQDDPWSPDALAWPLLAVIDASLDQPWCATLAKHVGHGDPSPEGELRRGRRYAVARRLAGLFASYARQRPQLLIDWSAGKSTDGATGVLADDLSWQPPLWRALVAAVGIDAPSIRHRETVTRLRQGPVETLPARLSLFGHTRLACTDIELLEALATHHDLHLWLPHASDELWRSLNDVHGCVPRAEDETRRRAHHPLLQTLGRDLRELQRGLPAAPDTDEYLCATTRPDTLLGWLQSDLSANAVRPQGRSLAAADRSVQVHSCHSPARQVDVLREVLLGLLHDDPTLEPRDIVVMCPDIETYAPLIVADFGLGELAGDTHPAHRLRVQLADRALTQTNPLLAVAAELLEIAGSRATATAVLNLAHSDPVRARFGFTDNDLAQITTWVRTANIRWGFDPHTREPYGLSHIVHNTWRFGLDRILTGVAMSDDSQAWLDTALPLDDVGSSQVELAGKLAEFVARLQSTVDRLEGTRPLAQWITALRDGVAELADAGTDAWQSAHLQRELSQVLDDAADRSDTALRLPDVRILLDGHLAGRPTRANFRTGTLTVCTMVPMRSVPHRVVCLLGVDDGVFPRLDLPDGDDVLARRPMTGERDIRSEDRQLLLDAITAATDKLVITYTGADEHSGHPRPPAVPLAELIDALDQTTPQPVRQRLVVEHPLQPFDVRCVEPGRLIPDVPFTFDPTVPLAARTAAGTRHDAQRFITEPLPAPPSGDVALVDLLKFFKDPVKGFFSALNYTLPWEVDEVEDGMPVEIDALGEWAVGNRMLHDILRGTDPANAIAAEWRRGSLPPGQLGWRTAKQIRDRVVNLAAAALEHRHGPAATYDIDLDLGGGRRLTGTVTPVFDITTVSVNYSKLRDTHLLQAWIPLVALAAQRPDVEWTARCIGRARDGERVLQRVLGSPPHPIETLRELLWLYDIGRCEPLPLPIKTSFAWAEKRHARRDPVGYASSKWTTQRYPGEDAEPASVRVWGPRAPFDVLVGPPRPGEEVDGEDTRLGALAARLWLPLLRAERRGR</sequence>
<evidence type="ECO:0000256" key="5">
    <source>
        <dbReference type="ARBA" id="ARBA00022806"/>
    </source>
</evidence>
<name>A0A0F5N2E4_9MYCO</name>
<dbReference type="AlphaFoldDB" id="A0A0F5N2E4"/>
<feature type="domain" description="RecC C-terminal" evidence="11">
    <location>
        <begin position="798"/>
        <end position="1023"/>
    </location>
</feature>
<dbReference type="EMBL" id="MVHH01000003">
    <property type="protein sequence ID" value="ORA00800.1"/>
    <property type="molecule type" value="Genomic_DNA"/>
</dbReference>
<dbReference type="InterPro" id="IPR006697">
    <property type="entry name" value="RecC"/>
</dbReference>
<dbReference type="PANTHER" id="PTHR30591">
    <property type="entry name" value="RECBCD ENZYME SUBUNIT RECC"/>
    <property type="match status" value="1"/>
</dbReference>
<accession>A0A0F5N2E4</accession>
<dbReference type="GO" id="GO:0000724">
    <property type="term" value="P:double-strand break repair via homologous recombination"/>
    <property type="evidence" value="ECO:0007669"/>
    <property type="project" value="UniProtKB-UniRule"/>
</dbReference>
<evidence type="ECO:0000256" key="8">
    <source>
        <dbReference type="ARBA" id="ARBA00023125"/>
    </source>
</evidence>
<dbReference type="Pfam" id="PF04257">
    <property type="entry name" value="Exonuc_V_gamma"/>
    <property type="match status" value="1"/>
</dbReference>
<dbReference type="OrthoDB" id="9762834at2"/>
<keyword evidence="2 10" id="KW-0547">Nucleotide-binding</keyword>
<keyword evidence="5 10" id="KW-0347">Helicase</keyword>
<organism evidence="12 14">
    <name type="scientific">Mycolicibacter arupensis</name>
    <dbReference type="NCBI Taxonomy" id="342002"/>
    <lineage>
        <taxon>Bacteria</taxon>
        <taxon>Bacillati</taxon>
        <taxon>Actinomycetota</taxon>
        <taxon>Actinomycetes</taxon>
        <taxon>Mycobacteriales</taxon>
        <taxon>Mycobacteriaceae</taxon>
        <taxon>Mycolicibacter</taxon>
    </lineage>
</organism>
<proteinExistence type="inferred from homology"/>
<dbReference type="Gene3D" id="3.40.50.10930">
    <property type="match status" value="1"/>
</dbReference>
<dbReference type="HAMAP" id="MF_01486">
    <property type="entry name" value="RecC"/>
    <property type="match status" value="1"/>
</dbReference>
<keyword evidence="15" id="KW-1185">Reference proteome</keyword>
<evidence type="ECO:0000313" key="14">
    <source>
        <dbReference type="Proteomes" id="UP000034416"/>
    </source>
</evidence>
<keyword evidence="6 10" id="KW-0269">Exonuclease</keyword>
<evidence type="ECO:0000313" key="13">
    <source>
        <dbReference type="EMBL" id="ORA00800.1"/>
    </source>
</evidence>
<evidence type="ECO:0000256" key="3">
    <source>
        <dbReference type="ARBA" id="ARBA00022763"/>
    </source>
</evidence>
<evidence type="ECO:0000256" key="4">
    <source>
        <dbReference type="ARBA" id="ARBA00022801"/>
    </source>
</evidence>
<dbReference type="SUPFAM" id="SSF52980">
    <property type="entry name" value="Restriction endonuclease-like"/>
    <property type="match status" value="1"/>
</dbReference>
<dbReference type="GO" id="GO:0003677">
    <property type="term" value="F:DNA binding"/>
    <property type="evidence" value="ECO:0007669"/>
    <property type="project" value="UniProtKB-UniRule"/>
</dbReference>
<gene>
    <name evidence="10" type="primary">recC</name>
    <name evidence="13" type="ORF">BST15_03060</name>
    <name evidence="12" type="ORF">WR43_01540</name>
</gene>
<comment type="function">
    <text evidence="10">A helicase/nuclease that prepares dsDNA breaks (DSB) for recombinational DNA repair. Binds to DSBs and unwinds DNA via a highly rapid and processive ATP-dependent bidirectional helicase activity. Unwinds dsDNA until it encounters a Chi (crossover hotspot instigator) sequence from the 3' direction. Cuts ssDNA a few nucleotides 3' to the Chi site. The properties and activities of the enzyme are changed at Chi. The Chi-altered holoenzyme produces a long 3'-ssDNA overhang and facilitates RecA-binding to the ssDNA for homologous DNA recombination and repair. Holoenzyme degrades any linearized DNA that is unable to undergo homologous recombination. In the holoenzyme this subunit recognizes the wild-type Chi sequence, and when added to isolated RecB increases its ATP-dependent helicase processivity.</text>
</comment>
<reference evidence="14" key="1">
    <citation type="submission" date="2015-04" db="EMBL/GenBank/DDBJ databases">
        <title>Genome sequence of Mycobacterium arupense GUC1.</title>
        <authorList>
            <person name="Greninger A.L."/>
            <person name="Cunningham G."/>
            <person name="Chiu C.Y."/>
            <person name="Miller S."/>
        </authorList>
    </citation>
    <scope>NUCLEOTIDE SEQUENCE [LARGE SCALE GENOMIC DNA]</scope>
    <source>
        <strain evidence="14">GUC1</strain>
    </source>
</reference>
<evidence type="ECO:0000256" key="9">
    <source>
        <dbReference type="ARBA" id="ARBA00023204"/>
    </source>
</evidence>
<dbReference type="InterPro" id="IPR011335">
    <property type="entry name" value="Restrct_endonuc-II-like"/>
</dbReference>
<keyword evidence="7 10" id="KW-0067">ATP-binding</keyword>